<dbReference type="InterPro" id="IPR007197">
    <property type="entry name" value="rSAM"/>
</dbReference>
<reference evidence="18" key="1">
    <citation type="journal article" date="2020" name="Appl. Environ. Microbiol.">
        <title>Diazotrophic Anaeromyxobacter Isolates from Soils.</title>
        <authorList>
            <person name="Masuda Y."/>
            <person name="Yamanaka H."/>
            <person name="Xu Z.X."/>
            <person name="Shiratori Y."/>
            <person name="Aono T."/>
            <person name="Amachi S."/>
            <person name="Senoo K."/>
            <person name="Itoh H."/>
        </authorList>
    </citation>
    <scope>NUCLEOTIDE SEQUENCE [LARGE SCALE GENOMIC DNA]</scope>
    <source>
        <strain evidence="18">R267</strain>
    </source>
</reference>
<evidence type="ECO:0000313" key="17">
    <source>
        <dbReference type="EMBL" id="GEJ57322.1"/>
    </source>
</evidence>
<sequence>MTERLPDLRAFPLPRLAAALEALGEKPYRARQLFRWLHQKGAASFDEMTDLPRELRARLAERFALLTLERAEEHRSSDGTIKWKWRTVDGRFIESVYMPHTGNDDEEGEGPKNRERRTLCVSTQVGCAVGCVFCMTGTMGLSRNLGPGEIADQVHRANRRLLELGEGEGPRPLTNLVFMGMGEPLHNFESLKLALELLLCEDGPNFSHRHVTVSTSGLVPQLRRLGEETSVKLAVSLNATTDAQRDALMPVNRRYPIAELLAACRAFPMKQGRRITFEYVLLGGVNDGDDDAERLAHLLRGLPAKVNLIPYNANPGLGFAAPAPARVEAFRDVLLARQVTAVVRKNRGQDIAAACGQLAAEGGPGDPRRRRGPAASP</sequence>
<evidence type="ECO:0000313" key="18">
    <source>
        <dbReference type="Proteomes" id="UP000503640"/>
    </source>
</evidence>
<dbReference type="GO" id="GO:0046872">
    <property type="term" value="F:metal ion binding"/>
    <property type="evidence" value="ECO:0007669"/>
    <property type="project" value="UniProtKB-KW"/>
</dbReference>
<evidence type="ECO:0000256" key="12">
    <source>
        <dbReference type="ARBA" id="ARBA00023014"/>
    </source>
</evidence>
<feature type="binding site" evidence="14">
    <location>
        <position position="134"/>
    </location>
    <ligand>
        <name>[4Fe-4S] cluster</name>
        <dbReference type="ChEBI" id="CHEBI:49883"/>
        <note>4Fe-4S-S-AdoMet</note>
    </ligand>
</feature>
<protein>
    <recommendedName>
        <fullName evidence="14">Probable dual-specificity RNA methyltransferase RlmN</fullName>
        <ecNumber evidence="14">2.1.1.192</ecNumber>
    </recommendedName>
    <alternativeName>
        <fullName evidence="14">23S rRNA (adenine(2503)-C(2))-methyltransferase</fullName>
    </alternativeName>
    <alternativeName>
        <fullName evidence="14">23S rRNA m2A2503 methyltransferase</fullName>
    </alternativeName>
    <alternativeName>
        <fullName evidence="14">Ribosomal RNA large subunit methyltransferase N</fullName>
    </alternativeName>
    <alternativeName>
        <fullName evidence="14">tRNA (adenine(37)-C(2))-methyltransferase</fullName>
    </alternativeName>
    <alternativeName>
        <fullName evidence="14">tRNA m2A37 methyltransferase</fullName>
    </alternativeName>
</protein>
<dbReference type="Proteomes" id="UP000503640">
    <property type="component" value="Unassembled WGS sequence"/>
</dbReference>
<dbReference type="PANTHER" id="PTHR30544">
    <property type="entry name" value="23S RRNA METHYLTRANSFERASE"/>
    <property type="match status" value="1"/>
</dbReference>
<feature type="compositionally biased region" description="Basic residues" evidence="15">
    <location>
        <begin position="368"/>
        <end position="377"/>
    </location>
</feature>
<comment type="subcellular location">
    <subcellularLocation>
        <location evidence="1 14">Cytoplasm</location>
    </subcellularLocation>
</comment>
<evidence type="ECO:0000256" key="4">
    <source>
        <dbReference type="ARBA" id="ARBA00022490"/>
    </source>
</evidence>
<evidence type="ECO:0000259" key="16">
    <source>
        <dbReference type="PROSITE" id="PS51918"/>
    </source>
</evidence>
<comment type="function">
    <text evidence="14">Specifically methylates position 2 of adenine 2503 in 23S rRNA and position 2 of adenine 37 in tRNAs.</text>
</comment>
<keyword evidence="4 14" id="KW-0963">Cytoplasm</keyword>
<dbReference type="PANTHER" id="PTHR30544:SF5">
    <property type="entry name" value="RADICAL SAM CORE DOMAIN-CONTAINING PROTEIN"/>
    <property type="match status" value="1"/>
</dbReference>
<dbReference type="GO" id="GO:0002935">
    <property type="term" value="F:tRNA (adenine(37)-C2)-methyltransferase activity"/>
    <property type="evidence" value="ECO:0007669"/>
    <property type="project" value="UniProtKB-UniRule"/>
</dbReference>
<dbReference type="GO" id="GO:0070040">
    <property type="term" value="F:rRNA (adenine(2503)-C2-)-methyltransferase activity"/>
    <property type="evidence" value="ECO:0007669"/>
    <property type="project" value="UniProtKB-UniRule"/>
</dbReference>
<comment type="miscellaneous">
    <text evidence="14">Reaction proceeds by a ping-pong mechanism involving intermediate methylation of a conserved cysteine residue.</text>
</comment>
<comment type="caution">
    <text evidence="14">Lacks conserved residue(s) required for the propagation of feature annotation.</text>
</comment>
<dbReference type="InterPro" id="IPR058240">
    <property type="entry name" value="rSAM_sf"/>
</dbReference>
<dbReference type="Pfam" id="PF04055">
    <property type="entry name" value="Radical_SAM"/>
    <property type="match status" value="1"/>
</dbReference>
<dbReference type="InterPro" id="IPR004383">
    <property type="entry name" value="rRNA_lsu_MTrfase_RlmN/Cfr"/>
</dbReference>
<dbReference type="GO" id="GO:0019843">
    <property type="term" value="F:rRNA binding"/>
    <property type="evidence" value="ECO:0007669"/>
    <property type="project" value="UniProtKB-UniRule"/>
</dbReference>
<feature type="binding site" evidence="14">
    <location>
        <begin position="236"/>
        <end position="238"/>
    </location>
    <ligand>
        <name>S-adenosyl-L-methionine</name>
        <dbReference type="ChEBI" id="CHEBI:59789"/>
    </ligand>
</feature>
<keyword evidence="9 14" id="KW-0819">tRNA processing</keyword>
<dbReference type="AlphaFoldDB" id="A0A7I9VLN5"/>
<feature type="binding site" evidence="14">
    <location>
        <begin position="182"/>
        <end position="183"/>
    </location>
    <ligand>
        <name>S-adenosyl-L-methionine</name>
        <dbReference type="ChEBI" id="CHEBI:59789"/>
    </ligand>
</feature>
<feature type="domain" description="Radical SAM core" evidence="16">
    <location>
        <begin position="113"/>
        <end position="350"/>
    </location>
</feature>
<dbReference type="InterPro" id="IPR048641">
    <property type="entry name" value="RlmN_N"/>
</dbReference>
<keyword evidence="5 14" id="KW-0698">rRNA processing</keyword>
<dbReference type="EMBL" id="BJTG01000004">
    <property type="protein sequence ID" value="GEJ57322.1"/>
    <property type="molecule type" value="Genomic_DNA"/>
</dbReference>
<evidence type="ECO:0000256" key="11">
    <source>
        <dbReference type="ARBA" id="ARBA00023004"/>
    </source>
</evidence>
<dbReference type="SUPFAM" id="SSF102114">
    <property type="entry name" value="Radical SAM enzymes"/>
    <property type="match status" value="1"/>
</dbReference>
<evidence type="ECO:0000256" key="13">
    <source>
        <dbReference type="ARBA" id="ARBA00023157"/>
    </source>
</evidence>
<evidence type="ECO:0000256" key="1">
    <source>
        <dbReference type="ARBA" id="ARBA00004496"/>
    </source>
</evidence>
<feature type="active site" description="S-methylcysteine intermediate" evidence="14">
    <location>
        <position position="355"/>
    </location>
</feature>
<comment type="caution">
    <text evidence="17">The sequence shown here is derived from an EMBL/GenBank/DDBJ whole genome shotgun (WGS) entry which is preliminary data.</text>
</comment>
<keyword evidence="18" id="KW-1185">Reference proteome</keyword>
<feature type="binding site" evidence="14">
    <location>
        <position position="312"/>
    </location>
    <ligand>
        <name>S-adenosyl-L-methionine</name>
        <dbReference type="ChEBI" id="CHEBI:59789"/>
    </ligand>
</feature>
<accession>A0A7I9VLN5</accession>
<keyword evidence="8 14" id="KW-0949">S-adenosyl-L-methionine</keyword>
<dbReference type="Gene3D" id="3.20.20.70">
    <property type="entry name" value="Aldolase class I"/>
    <property type="match status" value="1"/>
</dbReference>
<feature type="active site" description="Proton acceptor" evidence="14">
    <location>
        <position position="94"/>
    </location>
</feature>
<evidence type="ECO:0000256" key="9">
    <source>
        <dbReference type="ARBA" id="ARBA00022694"/>
    </source>
</evidence>
<feature type="binding site" evidence="14">
    <location>
        <position position="127"/>
    </location>
    <ligand>
        <name>[4Fe-4S] cluster</name>
        <dbReference type="ChEBI" id="CHEBI:49883"/>
        <note>4Fe-4S-S-AdoMet</note>
    </ligand>
</feature>
<evidence type="ECO:0000256" key="14">
    <source>
        <dbReference type="HAMAP-Rule" id="MF_01849"/>
    </source>
</evidence>
<feature type="binding site" evidence="14">
    <location>
        <position position="214"/>
    </location>
    <ligand>
        <name>S-adenosyl-L-methionine</name>
        <dbReference type="ChEBI" id="CHEBI:59789"/>
    </ligand>
</feature>
<dbReference type="InterPro" id="IPR040072">
    <property type="entry name" value="Methyltransferase_A"/>
</dbReference>
<comment type="cofactor">
    <cofactor evidence="14">
        <name>[4Fe-4S] cluster</name>
        <dbReference type="ChEBI" id="CHEBI:49883"/>
    </cofactor>
    <text evidence="14">Binds 1 [4Fe-4S] cluster. The cluster is coordinated with 3 cysteines and an exchangeable S-adenosyl-L-methionine.</text>
</comment>
<keyword evidence="3 14" id="KW-0004">4Fe-4S</keyword>
<dbReference type="NCBIfam" id="TIGR00048">
    <property type="entry name" value="rRNA_mod_RlmN"/>
    <property type="match status" value="1"/>
</dbReference>
<dbReference type="SFLD" id="SFLDF00275">
    <property type="entry name" value="adenosine_C2_methyltransferase"/>
    <property type="match status" value="1"/>
</dbReference>
<evidence type="ECO:0000256" key="2">
    <source>
        <dbReference type="ARBA" id="ARBA00007544"/>
    </source>
</evidence>
<keyword evidence="7 14" id="KW-0808">Transferase</keyword>
<evidence type="ECO:0000256" key="10">
    <source>
        <dbReference type="ARBA" id="ARBA00022723"/>
    </source>
</evidence>
<dbReference type="PROSITE" id="PS51918">
    <property type="entry name" value="RADICAL_SAM"/>
    <property type="match status" value="1"/>
</dbReference>
<dbReference type="Pfam" id="PF21016">
    <property type="entry name" value="RlmN_N"/>
    <property type="match status" value="1"/>
</dbReference>
<keyword evidence="10 14" id="KW-0479">Metal-binding</keyword>
<dbReference type="HAMAP" id="MF_01849">
    <property type="entry name" value="RNA_methyltr_RlmN"/>
    <property type="match status" value="1"/>
</dbReference>
<feature type="region of interest" description="Disordered" evidence="15">
    <location>
        <begin position="358"/>
        <end position="377"/>
    </location>
</feature>
<keyword evidence="6 14" id="KW-0489">Methyltransferase</keyword>
<evidence type="ECO:0000256" key="7">
    <source>
        <dbReference type="ARBA" id="ARBA00022679"/>
    </source>
</evidence>
<comment type="catalytic activity">
    <reaction evidence="14">
        <text>adenosine(37) in tRNA + 2 reduced [2Fe-2S]-[ferredoxin] + 2 S-adenosyl-L-methionine = 2-methyladenosine(37) in tRNA + 5'-deoxyadenosine + L-methionine + 2 oxidized [2Fe-2S]-[ferredoxin] + S-adenosyl-L-homocysteine</text>
        <dbReference type="Rhea" id="RHEA:43332"/>
        <dbReference type="Rhea" id="RHEA-COMP:10000"/>
        <dbReference type="Rhea" id="RHEA-COMP:10001"/>
        <dbReference type="Rhea" id="RHEA-COMP:10162"/>
        <dbReference type="Rhea" id="RHEA-COMP:10485"/>
        <dbReference type="ChEBI" id="CHEBI:17319"/>
        <dbReference type="ChEBI" id="CHEBI:33737"/>
        <dbReference type="ChEBI" id="CHEBI:33738"/>
        <dbReference type="ChEBI" id="CHEBI:57844"/>
        <dbReference type="ChEBI" id="CHEBI:57856"/>
        <dbReference type="ChEBI" id="CHEBI:59789"/>
        <dbReference type="ChEBI" id="CHEBI:74411"/>
        <dbReference type="ChEBI" id="CHEBI:74497"/>
        <dbReference type="EC" id="2.1.1.192"/>
    </reaction>
</comment>
<dbReference type="GO" id="GO:0030488">
    <property type="term" value="P:tRNA methylation"/>
    <property type="evidence" value="ECO:0007669"/>
    <property type="project" value="UniProtKB-UniRule"/>
</dbReference>
<evidence type="ECO:0000256" key="8">
    <source>
        <dbReference type="ARBA" id="ARBA00022691"/>
    </source>
</evidence>
<dbReference type="SFLD" id="SFLDS00029">
    <property type="entry name" value="Radical_SAM"/>
    <property type="match status" value="1"/>
</dbReference>
<dbReference type="GO" id="GO:0005737">
    <property type="term" value="C:cytoplasm"/>
    <property type="evidence" value="ECO:0007669"/>
    <property type="project" value="UniProtKB-SubCell"/>
</dbReference>
<keyword evidence="13 14" id="KW-1015">Disulfide bond</keyword>
<dbReference type="EC" id="2.1.1.192" evidence="14"/>
<evidence type="ECO:0000256" key="3">
    <source>
        <dbReference type="ARBA" id="ARBA00022485"/>
    </source>
</evidence>
<evidence type="ECO:0000256" key="15">
    <source>
        <dbReference type="SAM" id="MobiDB-lite"/>
    </source>
</evidence>
<comment type="catalytic activity">
    <reaction evidence="14">
        <text>adenosine(2503) in 23S rRNA + 2 reduced [2Fe-2S]-[ferredoxin] + 2 S-adenosyl-L-methionine = 2-methyladenosine(2503) in 23S rRNA + 5'-deoxyadenosine + L-methionine + 2 oxidized [2Fe-2S]-[ferredoxin] + S-adenosyl-L-homocysteine</text>
        <dbReference type="Rhea" id="RHEA:42916"/>
        <dbReference type="Rhea" id="RHEA-COMP:10000"/>
        <dbReference type="Rhea" id="RHEA-COMP:10001"/>
        <dbReference type="Rhea" id="RHEA-COMP:10152"/>
        <dbReference type="Rhea" id="RHEA-COMP:10282"/>
        <dbReference type="ChEBI" id="CHEBI:17319"/>
        <dbReference type="ChEBI" id="CHEBI:33737"/>
        <dbReference type="ChEBI" id="CHEBI:33738"/>
        <dbReference type="ChEBI" id="CHEBI:57844"/>
        <dbReference type="ChEBI" id="CHEBI:57856"/>
        <dbReference type="ChEBI" id="CHEBI:59789"/>
        <dbReference type="ChEBI" id="CHEBI:74411"/>
        <dbReference type="ChEBI" id="CHEBI:74497"/>
        <dbReference type="EC" id="2.1.1.192"/>
    </reaction>
</comment>
<keyword evidence="12 14" id="KW-0411">Iron-sulfur</keyword>
<dbReference type="GO" id="GO:0070475">
    <property type="term" value="P:rRNA base methylation"/>
    <property type="evidence" value="ECO:0007669"/>
    <property type="project" value="UniProtKB-UniRule"/>
</dbReference>
<dbReference type="GO" id="GO:0000049">
    <property type="term" value="F:tRNA binding"/>
    <property type="evidence" value="ECO:0007669"/>
    <property type="project" value="UniProtKB-UniRule"/>
</dbReference>
<dbReference type="RefSeq" id="WP_176064783.1">
    <property type="nucleotide sequence ID" value="NZ_BJTG01000004.1"/>
</dbReference>
<dbReference type="CDD" id="cd01335">
    <property type="entry name" value="Radical_SAM"/>
    <property type="match status" value="1"/>
</dbReference>
<evidence type="ECO:0000256" key="5">
    <source>
        <dbReference type="ARBA" id="ARBA00022552"/>
    </source>
</evidence>
<dbReference type="SFLD" id="SFLDG01062">
    <property type="entry name" value="methyltransferase_(Class_A)"/>
    <property type="match status" value="1"/>
</dbReference>
<dbReference type="InterPro" id="IPR027492">
    <property type="entry name" value="RNA_MTrfase_RlmN"/>
</dbReference>
<dbReference type="PIRSF" id="PIRSF006004">
    <property type="entry name" value="CHP00048"/>
    <property type="match status" value="1"/>
</dbReference>
<comment type="similarity">
    <text evidence="2 14">Belongs to the radical SAM superfamily. RlmN family.</text>
</comment>
<proteinExistence type="inferred from homology"/>
<keyword evidence="11 14" id="KW-0408">Iron</keyword>
<name>A0A7I9VLN5_9BACT</name>
<dbReference type="InterPro" id="IPR013785">
    <property type="entry name" value="Aldolase_TIM"/>
</dbReference>
<dbReference type="FunFam" id="3.20.20.70:FF:000014">
    <property type="entry name" value="Probable dual-specificity RNA methyltransferase RlmN"/>
    <property type="match status" value="1"/>
</dbReference>
<feature type="binding site" evidence="14">
    <location>
        <position position="131"/>
    </location>
    <ligand>
        <name>[4Fe-4S] cluster</name>
        <dbReference type="ChEBI" id="CHEBI:49883"/>
        <note>4Fe-4S-S-AdoMet</note>
    </ligand>
</feature>
<dbReference type="GO" id="GO:0051539">
    <property type="term" value="F:4 iron, 4 sulfur cluster binding"/>
    <property type="evidence" value="ECO:0007669"/>
    <property type="project" value="UniProtKB-UniRule"/>
</dbReference>
<organism evidence="17 18">
    <name type="scientific">Anaeromyxobacter diazotrophicus</name>
    <dbReference type="NCBI Taxonomy" id="2590199"/>
    <lineage>
        <taxon>Bacteria</taxon>
        <taxon>Pseudomonadati</taxon>
        <taxon>Myxococcota</taxon>
        <taxon>Myxococcia</taxon>
        <taxon>Myxococcales</taxon>
        <taxon>Cystobacterineae</taxon>
        <taxon>Anaeromyxobacteraceae</taxon>
        <taxon>Anaeromyxobacter</taxon>
    </lineage>
</organism>
<dbReference type="Gene3D" id="1.10.150.530">
    <property type="match status" value="1"/>
</dbReference>
<gene>
    <name evidence="17" type="primary">rlmN_1</name>
    <name evidence="14" type="synonym">rlmN</name>
    <name evidence="17" type="ORF">AMYX_20630</name>
</gene>
<evidence type="ECO:0000256" key="6">
    <source>
        <dbReference type="ARBA" id="ARBA00022603"/>
    </source>
</evidence>